<dbReference type="AlphaFoldDB" id="A0AAV3P212"/>
<sequence length="170" mass="18771">MFRDQYTLGPEERCLRGGVHTPLEMVGLIQGLMDRIVDTVMDQDIKTENEPSTGQQSHHEAPVPDAAAPVQATDAIALLQRQIDALTRKVASFHRGVEIEQVQRIPSVEETLKLGGGQLMGIQIYPYRGGRKKGGEKTGKTSDGGYPSMEPRAKEAERPRQDLGARQRIL</sequence>
<comment type="caution">
    <text evidence="2">The sequence shown here is derived from an EMBL/GenBank/DDBJ whole genome shotgun (WGS) entry which is preliminary data.</text>
</comment>
<feature type="region of interest" description="Disordered" evidence="1">
    <location>
        <begin position="128"/>
        <end position="170"/>
    </location>
</feature>
<accession>A0AAV3P212</accession>
<evidence type="ECO:0000313" key="2">
    <source>
        <dbReference type="EMBL" id="GAA0145635.1"/>
    </source>
</evidence>
<protein>
    <submittedName>
        <fullName evidence="2">Uncharacterized protein</fullName>
    </submittedName>
</protein>
<proteinExistence type="predicted"/>
<evidence type="ECO:0000313" key="3">
    <source>
        <dbReference type="Proteomes" id="UP001454036"/>
    </source>
</evidence>
<organism evidence="2 3">
    <name type="scientific">Lithospermum erythrorhizon</name>
    <name type="common">Purple gromwell</name>
    <name type="synonym">Lithospermum officinale var. erythrorhizon</name>
    <dbReference type="NCBI Taxonomy" id="34254"/>
    <lineage>
        <taxon>Eukaryota</taxon>
        <taxon>Viridiplantae</taxon>
        <taxon>Streptophyta</taxon>
        <taxon>Embryophyta</taxon>
        <taxon>Tracheophyta</taxon>
        <taxon>Spermatophyta</taxon>
        <taxon>Magnoliopsida</taxon>
        <taxon>eudicotyledons</taxon>
        <taxon>Gunneridae</taxon>
        <taxon>Pentapetalae</taxon>
        <taxon>asterids</taxon>
        <taxon>lamiids</taxon>
        <taxon>Boraginales</taxon>
        <taxon>Boraginaceae</taxon>
        <taxon>Boraginoideae</taxon>
        <taxon>Lithospermeae</taxon>
        <taxon>Lithospermum</taxon>
    </lineage>
</organism>
<evidence type="ECO:0000256" key="1">
    <source>
        <dbReference type="SAM" id="MobiDB-lite"/>
    </source>
</evidence>
<name>A0AAV3P212_LITER</name>
<dbReference type="EMBL" id="BAABME010000809">
    <property type="protein sequence ID" value="GAA0145635.1"/>
    <property type="molecule type" value="Genomic_DNA"/>
</dbReference>
<keyword evidence="3" id="KW-1185">Reference proteome</keyword>
<gene>
    <name evidence="2" type="ORF">LIER_05787</name>
</gene>
<dbReference type="Proteomes" id="UP001454036">
    <property type="component" value="Unassembled WGS sequence"/>
</dbReference>
<feature type="compositionally biased region" description="Basic and acidic residues" evidence="1">
    <location>
        <begin position="151"/>
        <end position="170"/>
    </location>
</feature>
<reference evidence="2 3" key="1">
    <citation type="submission" date="2024-01" db="EMBL/GenBank/DDBJ databases">
        <title>The complete chloroplast genome sequence of Lithospermum erythrorhizon: insights into the phylogenetic relationship among Boraginaceae species and the maternal lineages of purple gromwells.</title>
        <authorList>
            <person name="Okada T."/>
            <person name="Watanabe K."/>
        </authorList>
    </citation>
    <scope>NUCLEOTIDE SEQUENCE [LARGE SCALE GENOMIC DNA]</scope>
</reference>